<accession>A0A8H7LIE6</accession>
<sequence>MILHYLWSIWQFGTPNGYNTKSPENLHIIFAKEPWKKSNKKDPLEQMCKLIQRQEAVQIQRAHLGQLHGPGFFSRKAPTIFNVPDQDSVDDSKNEDDEADEHSGSWEDVDNAEPKELGGNGVGKSTEESDYTYYPNPRLKVARTPTKTLHGSKIIKEYQATNLTKALKRALSSRFGANKSSIQAFDFYNFDFSVWHQFCLYHHPLSFAPHEDKKRDVVWVQPAKRDNEGNIIQPGVGDTVLFLYAPGKFGIHCYCAARVRVIFTLPAHLRCFYPHHLAYVKLFTGFNAVPDSLHGLHTLLHATQDGGRLTAVIPITDIVLACHLAPQYKHVPSGIKLDCFANLLSVAPRFFLNHYASHFIFLLVSTVNMFILQ</sequence>
<evidence type="ECO:0000313" key="4">
    <source>
        <dbReference type="Proteomes" id="UP000650582"/>
    </source>
</evidence>
<protein>
    <submittedName>
        <fullName evidence="3">Uncharacterized protein</fullName>
    </submittedName>
</protein>
<reference evidence="3" key="1">
    <citation type="submission" date="2020-09" db="EMBL/GenBank/DDBJ databases">
        <title>Comparative genome analyses of four rice-infecting Rhizoctonia solani isolates reveal extensive enrichment of homogalacturonan modification genes.</title>
        <authorList>
            <person name="Lee D.-Y."/>
            <person name="Jeon J."/>
            <person name="Kim K.-T."/>
            <person name="Cheong K."/>
            <person name="Song H."/>
            <person name="Choi G."/>
            <person name="Ko J."/>
            <person name="Opiyo S.O."/>
            <person name="Zuo S."/>
            <person name="Madhav S."/>
            <person name="Lee Y.-H."/>
            <person name="Wang G.-L."/>
        </authorList>
    </citation>
    <scope>NUCLEOTIDE SEQUENCE</scope>
    <source>
        <strain evidence="3">AG1-IA YN-7</strain>
    </source>
</reference>
<dbReference type="Proteomes" id="UP000650582">
    <property type="component" value="Unassembled WGS sequence"/>
</dbReference>
<proteinExistence type="predicted"/>
<keyword evidence="2" id="KW-0472">Membrane</keyword>
<gene>
    <name evidence="3" type="ORF">RHS04_06545</name>
</gene>
<evidence type="ECO:0000256" key="1">
    <source>
        <dbReference type="SAM" id="MobiDB-lite"/>
    </source>
</evidence>
<dbReference type="AlphaFoldDB" id="A0A8H7LIE6"/>
<feature type="compositionally biased region" description="Acidic residues" evidence="1">
    <location>
        <begin position="87"/>
        <end position="100"/>
    </location>
</feature>
<feature type="region of interest" description="Disordered" evidence="1">
    <location>
        <begin position="81"/>
        <end position="137"/>
    </location>
</feature>
<dbReference type="EMBL" id="JACYCC010000070">
    <property type="protein sequence ID" value="KAF8676195.1"/>
    <property type="molecule type" value="Genomic_DNA"/>
</dbReference>
<evidence type="ECO:0000313" key="3">
    <source>
        <dbReference type="EMBL" id="KAF8676195.1"/>
    </source>
</evidence>
<keyword evidence="2" id="KW-0812">Transmembrane</keyword>
<organism evidence="3 4">
    <name type="scientific">Rhizoctonia solani</name>
    <dbReference type="NCBI Taxonomy" id="456999"/>
    <lineage>
        <taxon>Eukaryota</taxon>
        <taxon>Fungi</taxon>
        <taxon>Dikarya</taxon>
        <taxon>Basidiomycota</taxon>
        <taxon>Agaricomycotina</taxon>
        <taxon>Agaricomycetes</taxon>
        <taxon>Cantharellales</taxon>
        <taxon>Ceratobasidiaceae</taxon>
        <taxon>Rhizoctonia</taxon>
    </lineage>
</organism>
<comment type="caution">
    <text evidence="3">The sequence shown here is derived from an EMBL/GenBank/DDBJ whole genome shotgun (WGS) entry which is preliminary data.</text>
</comment>
<keyword evidence="2" id="KW-1133">Transmembrane helix</keyword>
<feature type="transmembrane region" description="Helical" evidence="2">
    <location>
        <begin position="355"/>
        <end position="372"/>
    </location>
</feature>
<name>A0A8H7LIE6_9AGAM</name>
<evidence type="ECO:0000256" key="2">
    <source>
        <dbReference type="SAM" id="Phobius"/>
    </source>
</evidence>